<dbReference type="EMBL" id="BHVU01000045">
    <property type="protein sequence ID" value="GCA92494.1"/>
    <property type="molecule type" value="Genomic_DNA"/>
</dbReference>
<sequence length="60" mass="6927">MPWDGSACLQIEAERRQNQSHCKAAAVSKHPLEGEIEDQVCENPRVRVRTKRQTRQLDEP</sequence>
<accession>A0A510PFA9</accession>
<evidence type="ECO:0000313" key="2">
    <source>
        <dbReference type="Proteomes" id="UP000321223"/>
    </source>
</evidence>
<dbReference type="AlphaFoldDB" id="A0A510PFA9"/>
<organism evidence="1 2">
    <name type="scientific">Microcystis aeruginosa 11-30S32</name>
    <dbReference type="NCBI Taxonomy" id="2358142"/>
    <lineage>
        <taxon>Bacteria</taxon>
        <taxon>Bacillati</taxon>
        <taxon>Cyanobacteriota</taxon>
        <taxon>Cyanophyceae</taxon>
        <taxon>Oscillatoriophycideae</taxon>
        <taxon>Chroococcales</taxon>
        <taxon>Microcystaceae</taxon>
        <taxon>Microcystis</taxon>
    </lineage>
</organism>
<dbReference type="Proteomes" id="UP000321223">
    <property type="component" value="Unassembled WGS sequence"/>
</dbReference>
<gene>
    <name evidence="1" type="ORF">MAE30S32_11460</name>
</gene>
<dbReference type="RefSeq" id="WP_002758344.1">
    <property type="nucleotide sequence ID" value="NZ_BHVU01000045.1"/>
</dbReference>
<comment type="caution">
    <text evidence="1">The sequence shown here is derived from an EMBL/GenBank/DDBJ whole genome shotgun (WGS) entry which is preliminary data.</text>
</comment>
<protein>
    <submittedName>
        <fullName evidence="1">Uncharacterized protein</fullName>
    </submittedName>
</protein>
<name>A0A510PFA9_MICAE</name>
<reference evidence="1 2" key="1">
    <citation type="journal article" date="2019" name="Appl. Environ. Microbiol.">
        <title>Co-occurrence of broad and narrow host-range viruses infecting the toxic bloom-forming cyanobacterium Microcystis aeruginosa.</title>
        <authorList>
            <person name="Morimoto D."/>
            <person name="Tominaga K."/>
            <person name="Nishimura Y."/>
            <person name="Yoshida N."/>
            <person name="Kimura S."/>
            <person name="Sako Y."/>
            <person name="Yoshida T."/>
        </authorList>
    </citation>
    <scope>NUCLEOTIDE SEQUENCE [LARGE SCALE GENOMIC DNA]</scope>
    <source>
        <strain evidence="1 2">11-30S32</strain>
    </source>
</reference>
<proteinExistence type="predicted"/>
<evidence type="ECO:0000313" key="1">
    <source>
        <dbReference type="EMBL" id="GCA92494.1"/>
    </source>
</evidence>